<comment type="similarity">
    <text evidence="6">Belongs to the metal hydrolase YfiT family.</text>
</comment>
<comment type="function">
    <text evidence="6">Possible metal-dependent hydrolase.</text>
</comment>
<dbReference type="InterPro" id="IPR034660">
    <property type="entry name" value="DinB/YfiT-like"/>
</dbReference>
<comment type="caution">
    <text evidence="8">The sequence shown here is derived from an EMBL/GenBank/DDBJ whole genome shotgun (WGS) entry which is preliminary data.</text>
</comment>
<dbReference type="Gene3D" id="3.40.630.30">
    <property type="match status" value="1"/>
</dbReference>
<dbReference type="Proteomes" id="UP000526125">
    <property type="component" value="Unassembled WGS sequence"/>
</dbReference>
<dbReference type="GO" id="GO:0005737">
    <property type="term" value="C:cytoplasm"/>
    <property type="evidence" value="ECO:0007669"/>
    <property type="project" value="UniProtKB-SubCell"/>
</dbReference>
<reference evidence="8 9" key="1">
    <citation type="submission" date="2020-05" db="EMBL/GenBank/DDBJ databases">
        <title>Genome Sequencing of Type Strains.</title>
        <authorList>
            <person name="Lemaire J.F."/>
            <person name="Inderbitzin P."/>
            <person name="Gregorio O.A."/>
            <person name="Collins S.B."/>
            <person name="Wespe N."/>
            <person name="Knight-Connoni V."/>
        </authorList>
    </citation>
    <scope>NUCLEOTIDE SEQUENCE [LARGE SCALE GENOMIC DNA]</scope>
    <source>
        <strain evidence="8 9">LMG 21957</strain>
    </source>
</reference>
<evidence type="ECO:0000256" key="4">
    <source>
        <dbReference type="ARBA" id="ARBA00022833"/>
    </source>
</evidence>
<organism evidence="8 9">
    <name type="scientific">Paenibacillus xylanilyticus</name>
    <dbReference type="NCBI Taxonomy" id="248903"/>
    <lineage>
        <taxon>Bacteria</taxon>
        <taxon>Bacillati</taxon>
        <taxon>Bacillota</taxon>
        <taxon>Bacilli</taxon>
        <taxon>Bacillales</taxon>
        <taxon>Paenibacillaceae</taxon>
        <taxon>Paenibacillus</taxon>
    </lineage>
</organism>
<evidence type="ECO:0000313" key="8">
    <source>
        <dbReference type="EMBL" id="NUU79867.1"/>
    </source>
</evidence>
<dbReference type="GO" id="GO:0016410">
    <property type="term" value="F:N-acyltransferase activity"/>
    <property type="evidence" value="ECO:0007669"/>
    <property type="project" value="TreeGrafter"/>
</dbReference>
<dbReference type="GO" id="GO:0046677">
    <property type="term" value="P:response to antibiotic"/>
    <property type="evidence" value="ECO:0007669"/>
    <property type="project" value="UniProtKB-KW"/>
</dbReference>
<dbReference type="InterPro" id="IPR000182">
    <property type="entry name" value="GNAT_dom"/>
</dbReference>
<evidence type="ECO:0000256" key="1">
    <source>
        <dbReference type="ARBA" id="ARBA00022490"/>
    </source>
</evidence>
<dbReference type="InterPro" id="IPR016181">
    <property type="entry name" value="Acyl_CoA_acyltransferase"/>
</dbReference>
<dbReference type="AlphaFoldDB" id="A0A7Y6EWZ7"/>
<comment type="cofactor">
    <cofactor evidence="6">
        <name>Zn(2+)</name>
        <dbReference type="ChEBI" id="CHEBI:29105"/>
    </cofactor>
    <text evidence="6">Binds 1 zinc ion per subunit.</text>
</comment>
<dbReference type="Pfam" id="PF12867">
    <property type="entry name" value="DinB_2"/>
    <property type="match status" value="1"/>
</dbReference>
<dbReference type="PANTHER" id="PTHR31438">
    <property type="entry name" value="LYSINE N-ACYLTRANSFERASE C17G9.06C-RELATED"/>
    <property type="match status" value="1"/>
</dbReference>
<evidence type="ECO:0000256" key="2">
    <source>
        <dbReference type="ARBA" id="ARBA00022723"/>
    </source>
</evidence>
<accession>A0A7Y6EWZ7</accession>
<keyword evidence="9" id="KW-1185">Reference proteome</keyword>
<evidence type="ECO:0000313" key="9">
    <source>
        <dbReference type="Proteomes" id="UP000526125"/>
    </source>
</evidence>
<comment type="subcellular location">
    <subcellularLocation>
        <location evidence="6">Cytoplasm</location>
    </subcellularLocation>
</comment>
<dbReference type="NCBIfam" id="NF009807">
    <property type="entry name" value="PRK13291.1"/>
    <property type="match status" value="1"/>
</dbReference>
<sequence>MKRIYKSNEILVRLLEEADELQLVQWLTDPAVLQYYEGRDRPQNLDLVREHFYSQDDVANRCLIEYEGKPIGYIQFYELEENERKEYGYGDTDEIVYGTDQFIGDVEYWNRGIGTKLVRSMVAFLVNEKQAQKVVMDPQAWNVRAIACYEKCGFRKMKLLKEHEQHEGQMRDCWLMEYDKEESKMDLRYPIGTFEHTGEVTPAQRERWIKDIAELPEQAREAVKGLSEEQLSLPYREGGWMVKQVIHHMADSHMNSMIRFKLALTEDTPTIRPYYEERWAELSDSRDLDIEVSLQLLDALHRRWTALLNTLTDADYAKQFYHPGSQETTRLDYNLGVYSWHGRHHVAHITSLRDRLGI</sequence>
<feature type="binding site" evidence="6">
    <location>
        <position position="248"/>
    </location>
    <ligand>
        <name>Zn(2+)</name>
        <dbReference type="ChEBI" id="CHEBI:29105"/>
    </ligand>
</feature>
<dbReference type="PROSITE" id="PS51186">
    <property type="entry name" value="GNAT"/>
    <property type="match status" value="1"/>
</dbReference>
<dbReference type="PANTHER" id="PTHR31438:SF1">
    <property type="entry name" value="LYSINE N-ACYLTRANSFERASE C17G9.06C-RELATED"/>
    <property type="match status" value="1"/>
</dbReference>
<keyword evidence="2 6" id="KW-0479">Metal-binding</keyword>
<comment type="subunit">
    <text evidence="6">Homodimer.</text>
</comment>
<dbReference type="InterPro" id="IPR024775">
    <property type="entry name" value="DinB-like"/>
</dbReference>
<evidence type="ECO:0000256" key="5">
    <source>
        <dbReference type="ARBA" id="ARBA00023251"/>
    </source>
</evidence>
<proteinExistence type="inferred from homology"/>
<protein>
    <recommendedName>
        <fullName evidence="6">Putative metal-dependent hydrolase HP552_32275</fullName>
        <ecNumber evidence="6">3.-.-.-</ecNumber>
    </recommendedName>
</protein>
<dbReference type="SUPFAM" id="SSF55729">
    <property type="entry name" value="Acyl-CoA N-acyltransferases (Nat)"/>
    <property type="match status" value="1"/>
</dbReference>
<keyword evidence="3 6" id="KW-0378">Hydrolase</keyword>
<dbReference type="GO" id="GO:0008270">
    <property type="term" value="F:zinc ion binding"/>
    <property type="evidence" value="ECO:0007669"/>
    <property type="project" value="UniProtKB-UniRule"/>
</dbReference>
<dbReference type="GO" id="GO:0016787">
    <property type="term" value="F:hydrolase activity"/>
    <property type="evidence" value="ECO:0007669"/>
    <property type="project" value="UniProtKB-UniRule"/>
</dbReference>
<evidence type="ECO:0000256" key="6">
    <source>
        <dbReference type="HAMAP-Rule" id="MF_01256"/>
    </source>
</evidence>
<feature type="domain" description="N-acetyltransferase" evidence="7">
    <location>
        <begin position="10"/>
        <end position="181"/>
    </location>
</feature>
<dbReference type="Pfam" id="PF13523">
    <property type="entry name" value="Acetyltransf_8"/>
    <property type="match status" value="1"/>
</dbReference>
<name>A0A7Y6EWZ7_9BACL</name>
<evidence type="ECO:0000256" key="3">
    <source>
        <dbReference type="ARBA" id="ARBA00022801"/>
    </source>
</evidence>
<dbReference type="HAMAP" id="MF_01256">
    <property type="entry name" value="YfiT_hydrol"/>
    <property type="match status" value="1"/>
</dbReference>
<gene>
    <name evidence="8" type="ORF">HP552_32275</name>
</gene>
<evidence type="ECO:0000259" key="7">
    <source>
        <dbReference type="PROSITE" id="PS51186"/>
    </source>
</evidence>
<dbReference type="EMBL" id="JABMCB010000206">
    <property type="protein sequence ID" value="NUU79867.1"/>
    <property type="molecule type" value="Genomic_DNA"/>
</dbReference>
<keyword evidence="1 6" id="KW-0963">Cytoplasm</keyword>
<dbReference type="Gene3D" id="1.20.120.450">
    <property type="entry name" value="dinb family like domain"/>
    <property type="match status" value="1"/>
</dbReference>
<keyword evidence="5" id="KW-0046">Antibiotic resistance</keyword>
<dbReference type="SUPFAM" id="SSF109854">
    <property type="entry name" value="DinB/YfiT-like putative metalloenzymes"/>
    <property type="match status" value="1"/>
</dbReference>
<feature type="binding site" evidence="6">
    <location>
        <position position="341"/>
    </location>
    <ligand>
        <name>Zn(2+)</name>
        <dbReference type="ChEBI" id="CHEBI:29105"/>
    </ligand>
</feature>
<dbReference type="InterPro" id="IPR023774">
    <property type="entry name" value="Put_metal_dep_hydrolase_YfiT"/>
</dbReference>
<dbReference type="EC" id="3.-.-.-" evidence="6"/>
<feature type="binding site" evidence="6">
    <location>
        <position position="345"/>
    </location>
    <ligand>
        <name>Zn(2+)</name>
        <dbReference type="ChEBI" id="CHEBI:29105"/>
    </ligand>
</feature>
<keyword evidence="4 6" id="KW-0862">Zinc</keyword>